<reference evidence="2" key="1">
    <citation type="submission" date="2019-04" db="EMBL/GenBank/DDBJ databases">
        <title>Genome assembly of Zosterops borbonicus 15179.</title>
        <authorList>
            <person name="Leroy T."/>
            <person name="Anselmetti Y."/>
            <person name="Tilak M.-K."/>
            <person name="Nabholz B."/>
        </authorList>
    </citation>
    <scope>NUCLEOTIDE SEQUENCE</scope>
    <source>
        <strain evidence="2">HGM_15179</strain>
        <tissue evidence="2">Muscle</tissue>
    </source>
</reference>
<dbReference type="InterPro" id="IPR051320">
    <property type="entry name" value="Viral_Replic_Matur_Polypro"/>
</dbReference>
<feature type="domain" description="Reverse transcriptase/retrotransposon-derived protein RNase H-like" evidence="1">
    <location>
        <begin position="32"/>
        <end position="130"/>
    </location>
</feature>
<evidence type="ECO:0000313" key="3">
    <source>
        <dbReference type="Proteomes" id="UP000796761"/>
    </source>
</evidence>
<name>A0A8K1G7Z5_9PASS</name>
<accession>A0A8K1G7Z5</accession>
<evidence type="ECO:0000259" key="1">
    <source>
        <dbReference type="Pfam" id="PF17919"/>
    </source>
</evidence>
<dbReference type="OrthoDB" id="9950135at2759"/>
<dbReference type="PANTHER" id="PTHR33064">
    <property type="entry name" value="POL PROTEIN"/>
    <property type="match status" value="1"/>
</dbReference>
<keyword evidence="3" id="KW-1185">Reference proteome</keyword>
<sequence length="233" mass="26030">MTGWYRLWIYNYGMFVKSLYALTMDGIRELQWIKEATRAFDQLKKALMSAPALGLPDVSKPFFLFSHEKQGITLRILAQNLGPCWRVVAYLSRQPDTAAKGWPGCLKAIATVAVNIQEARKFTLGQKMTVLVSHMVSAVLEVKGGQWLSPQRFLKYQAILVEQDDVEIVITNIVNPASFLSGSMGKPVIHDCLETIEATYSSHPDLKDTPTEDAETCSTEWSSYVVGGKWHAG</sequence>
<dbReference type="SUPFAM" id="SSF56672">
    <property type="entry name" value="DNA/RNA polymerases"/>
    <property type="match status" value="1"/>
</dbReference>
<dbReference type="Pfam" id="PF17919">
    <property type="entry name" value="RT_RNaseH_2"/>
    <property type="match status" value="1"/>
</dbReference>
<dbReference type="AlphaFoldDB" id="A0A8K1G7Z5"/>
<dbReference type="InterPro" id="IPR043502">
    <property type="entry name" value="DNA/RNA_pol_sf"/>
</dbReference>
<dbReference type="InterPro" id="IPR041577">
    <property type="entry name" value="RT_RNaseH_2"/>
</dbReference>
<evidence type="ECO:0000313" key="2">
    <source>
        <dbReference type="EMBL" id="TRZ13664.1"/>
    </source>
</evidence>
<dbReference type="InterPro" id="IPR043128">
    <property type="entry name" value="Rev_trsase/Diguanyl_cyclase"/>
</dbReference>
<comment type="caution">
    <text evidence="2">The sequence shown here is derived from an EMBL/GenBank/DDBJ whole genome shotgun (WGS) entry which is preliminary data.</text>
</comment>
<proteinExistence type="predicted"/>
<gene>
    <name evidence="2" type="ORF">HGM15179_013436</name>
</gene>
<protein>
    <recommendedName>
        <fullName evidence="1">Reverse transcriptase/retrotransposon-derived protein RNase H-like domain-containing protein</fullName>
    </recommendedName>
</protein>
<organism evidence="2 3">
    <name type="scientific">Zosterops borbonicus</name>
    <dbReference type="NCBI Taxonomy" id="364589"/>
    <lineage>
        <taxon>Eukaryota</taxon>
        <taxon>Metazoa</taxon>
        <taxon>Chordata</taxon>
        <taxon>Craniata</taxon>
        <taxon>Vertebrata</taxon>
        <taxon>Euteleostomi</taxon>
        <taxon>Archelosauria</taxon>
        <taxon>Archosauria</taxon>
        <taxon>Dinosauria</taxon>
        <taxon>Saurischia</taxon>
        <taxon>Theropoda</taxon>
        <taxon>Coelurosauria</taxon>
        <taxon>Aves</taxon>
        <taxon>Neognathae</taxon>
        <taxon>Neoaves</taxon>
        <taxon>Telluraves</taxon>
        <taxon>Australaves</taxon>
        <taxon>Passeriformes</taxon>
        <taxon>Sylvioidea</taxon>
        <taxon>Zosteropidae</taxon>
        <taxon>Zosterops</taxon>
    </lineage>
</organism>
<dbReference type="Gene3D" id="3.10.20.370">
    <property type="match status" value="1"/>
</dbReference>
<dbReference type="Proteomes" id="UP000796761">
    <property type="component" value="Unassembled WGS sequence"/>
</dbReference>
<dbReference type="Gene3D" id="3.30.70.270">
    <property type="match status" value="1"/>
</dbReference>
<dbReference type="EMBL" id="SWJQ01000489">
    <property type="protein sequence ID" value="TRZ13664.1"/>
    <property type="molecule type" value="Genomic_DNA"/>
</dbReference>
<dbReference type="PANTHER" id="PTHR33064:SF37">
    <property type="entry name" value="RIBONUCLEASE H"/>
    <property type="match status" value="1"/>
</dbReference>